<protein>
    <submittedName>
        <fullName evidence="1">Uncharacterized protein</fullName>
    </submittedName>
</protein>
<comment type="caution">
    <text evidence="1">The sequence shown here is derived from an EMBL/GenBank/DDBJ whole genome shotgun (WGS) entry which is preliminary data.</text>
</comment>
<evidence type="ECO:0000313" key="2">
    <source>
        <dbReference type="Proteomes" id="UP000265520"/>
    </source>
</evidence>
<proteinExistence type="predicted"/>
<accession>A0A392VZN6</accession>
<dbReference type="EMBL" id="LXQA011291054">
    <property type="protein sequence ID" value="MCI92105.1"/>
    <property type="molecule type" value="Genomic_DNA"/>
</dbReference>
<name>A0A392VZN6_9FABA</name>
<evidence type="ECO:0000313" key="1">
    <source>
        <dbReference type="EMBL" id="MCI92105.1"/>
    </source>
</evidence>
<sequence length="32" mass="3366">GSMARRAVHVEATGFLSGSCALRRAYGAARQD</sequence>
<organism evidence="1 2">
    <name type="scientific">Trifolium medium</name>
    <dbReference type="NCBI Taxonomy" id="97028"/>
    <lineage>
        <taxon>Eukaryota</taxon>
        <taxon>Viridiplantae</taxon>
        <taxon>Streptophyta</taxon>
        <taxon>Embryophyta</taxon>
        <taxon>Tracheophyta</taxon>
        <taxon>Spermatophyta</taxon>
        <taxon>Magnoliopsida</taxon>
        <taxon>eudicotyledons</taxon>
        <taxon>Gunneridae</taxon>
        <taxon>Pentapetalae</taxon>
        <taxon>rosids</taxon>
        <taxon>fabids</taxon>
        <taxon>Fabales</taxon>
        <taxon>Fabaceae</taxon>
        <taxon>Papilionoideae</taxon>
        <taxon>50 kb inversion clade</taxon>
        <taxon>NPAAA clade</taxon>
        <taxon>Hologalegina</taxon>
        <taxon>IRL clade</taxon>
        <taxon>Trifolieae</taxon>
        <taxon>Trifolium</taxon>
    </lineage>
</organism>
<keyword evidence="2" id="KW-1185">Reference proteome</keyword>
<dbReference type="AlphaFoldDB" id="A0A392VZN6"/>
<reference evidence="1 2" key="1">
    <citation type="journal article" date="2018" name="Front. Plant Sci.">
        <title>Red Clover (Trifolium pratense) and Zigzag Clover (T. medium) - A Picture of Genomic Similarities and Differences.</title>
        <authorList>
            <person name="Dluhosova J."/>
            <person name="Istvanek J."/>
            <person name="Nedelnik J."/>
            <person name="Repkova J."/>
        </authorList>
    </citation>
    <scope>NUCLEOTIDE SEQUENCE [LARGE SCALE GENOMIC DNA]</scope>
    <source>
        <strain evidence="2">cv. 10/8</strain>
        <tissue evidence="1">Leaf</tissue>
    </source>
</reference>
<feature type="non-terminal residue" evidence="1">
    <location>
        <position position="1"/>
    </location>
</feature>
<dbReference type="Proteomes" id="UP000265520">
    <property type="component" value="Unassembled WGS sequence"/>
</dbReference>